<keyword evidence="1 2" id="KW-0597">Phosphoprotein</keyword>
<feature type="domain" description="Response regulatory" evidence="3">
    <location>
        <begin position="4"/>
        <end position="120"/>
    </location>
</feature>
<organism evidence="4 5">
    <name type="scientific">Amylibacter marinus</name>
    <dbReference type="NCBI Taxonomy" id="1475483"/>
    <lineage>
        <taxon>Bacteria</taxon>
        <taxon>Pseudomonadati</taxon>
        <taxon>Pseudomonadota</taxon>
        <taxon>Alphaproteobacteria</taxon>
        <taxon>Rhodobacterales</taxon>
        <taxon>Paracoccaceae</taxon>
        <taxon>Amylibacter</taxon>
    </lineage>
</organism>
<comment type="caution">
    <text evidence="4">The sequence shown here is derived from an EMBL/GenBank/DDBJ whole genome shotgun (WGS) entry which is preliminary data.</text>
</comment>
<evidence type="ECO:0000259" key="3">
    <source>
        <dbReference type="PROSITE" id="PS50110"/>
    </source>
</evidence>
<dbReference type="PANTHER" id="PTHR44591">
    <property type="entry name" value="STRESS RESPONSE REGULATOR PROTEIN 1"/>
    <property type="match status" value="1"/>
</dbReference>
<evidence type="ECO:0000256" key="2">
    <source>
        <dbReference type="PROSITE-ProRule" id="PRU00169"/>
    </source>
</evidence>
<protein>
    <submittedName>
        <fullName evidence="4">Response regulator</fullName>
    </submittedName>
</protein>
<dbReference type="RefSeq" id="WP_284378231.1">
    <property type="nucleotide sequence ID" value="NZ_BSNN01000004.1"/>
</dbReference>
<sequence length="122" mass="13388">MSKSVAIIEDEPFIVEALTFLLERAGLTVRSFANGAGSIEFIQQVTPDLVILDIMLPNISGMEILENIRNNQGLKRLPVLMLTAKGQKRDRKAAIDAGVDLFMTKPFSNDELVASVLDLLDS</sequence>
<name>A0ABQ5VVW2_9RHOB</name>
<dbReference type="PROSITE" id="PS50110">
    <property type="entry name" value="RESPONSE_REGULATORY"/>
    <property type="match status" value="1"/>
</dbReference>
<evidence type="ECO:0000313" key="5">
    <source>
        <dbReference type="Proteomes" id="UP001156694"/>
    </source>
</evidence>
<proteinExistence type="predicted"/>
<dbReference type="InterPro" id="IPR001789">
    <property type="entry name" value="Sig_transdc_resp-reg_receiver"/>
</dbReference>
<feature type="modified residue" description="4-aspartylphosphate" evidence="2">
    <location>
        <position position="53"/>
    </location>
</feature>
<dbReference type="SMART" id="SM00448">
    <property type="entry name" value="REC"/>
    <property type="match status" value="1"/>
</dbReference>
<reference evidence="5" key="1">
    <citation type="journal article" date="2019" name="Int. J. Syst. Evol. Microbiol.">
        <title>The Global Catalogue of Microorganisms (GCM) 10K type strain sequencing project: providing services to taxonomists for standard genome sequencing and annotation.</title>
        <authorList>
            <consortium name="The Broad Institute Genomics Platform"/>
            <consortium name="The Broad Institute Genome Sequencing Center for Infectious Disease"/>
            <person name="Wu L."/>
            <person name="Ma J."/>
        </authorList>
    </citation>
    <scope>NUCLEOTIDE SEQUENCE [LARGE SCALE GENOMIC DNA]</scope>
    <source>
        <strain evidence="5">NBRC 110140</strain>
    </source>
</reference>
<dbReference type="Proteomes" id="UP001156694">
    <property type="component" value="Unassembled WGS sequence"/>
</dbReference>
<evidence type="ECO:0000313" key="4">
    <source>
        <dbReference type="EMBL" id="GLQ35596.1"/>
    </source>
</evidence>
<dbReference type="EMBL" id="BSNN01000004">
    <property type="protein sequence ID" value="GLQ35596.1"/>
    <property type="molecule type" value="Genomic_DNA"/>
</dbReference>
<evidence type="ECO:0000256" key="1">
    <source>
        <dbReference type="ARBA" id="ARBA00022553"/>
    </source>
</evidence>
<dbReference type="InterPro" id="IPR050595">
    <property type="entry name" value="Bact_response_regulator"/>
</dbReference>
<accession>A0ABQ5VVW2</accession>
<dbReference type="InterPro" id="IPR011006">
    <property type="entry name" value="CheY-like_superfamily"/>
</dbReference>
<keyword evidence="5" id="KW-1185">Reference proteome</keyword>
<gene>
    <name evidence="4" type="ORF">GCM10007939_18790</name>
</gene>
<dbReference type="PANTHER" id="PTHR44591:SF3">
    <property type="entry name" value="RESPONSE REGULATORY DOMAIN-CONTAINING PROTEIN"/>
    <property type="match status" value="1"/>
</dbReference>
<dbReference type="Pfam" id="PF00072">
    <property type="entry name" value="Response_reg"/>
    <property type="match status" value="1"/>
</dbReference>
<dbReference type="Gene3D" id="3.40.50.2300">
    <property type="match status" value="1"/>
</dbReference>
<dbReference type="SUPFAM" id="SSF52172">
    <property type="entry name" value="CheY-like"/>
    <property type="match status" value="1"/>
</dbReference>